<reference evidence="1 2" key="1">
    <citation type="submission" date="2014-03" db="EMBL/GenBank/DDBJ databases">
        <title>Genomics of Bifidobacteria.</title>
        <authorList>
            <person name="Ventura M."/>
            <person name="Milani C."/>
            <person name="Lugli G.A."/>
        </authorList>
    </citation>
    <scope>NUCLEOTIDE SEQUENCE [LARGE SCALE GENOMIC DNA]</scope>
    <source>
        <strain evidence="1 2">LMG 11597</strain>
    </source>
</reference>
<comment type="caution">
    <text evidence="1">The sequence shown here is derived from an EMBL/GenBank/DDBJ whole genome shotgun (WGS) entry which is preliminary data.</text>
</comment>
<dbReference type="EMBL" id="JGZR01000010">
    <property type="protein sequence ID" value="KFJ01351.1"/>
    <property type="molecule type" value="Genomic_DNA"/>
</dbReference>
<evidence type="ECO:0000313" key="2">
    <source>
        <dbReference type="Proteomes" id="UP000029055"/>
    </source>
</evidence>
<name>A0A087E0Q0_9BIFI</name>
<sequence length="87" mass="9638">MVRDKGIEWDASADKHGFSLDDVMYAARHITGQLTYVEDGETYVKFTGLHHGDPLVPSVEVVMKMTGGGTIVVFHVNAEQSGFLDRR</sequence>
<dbReference type="AlphaFoldDB" id="A0A087E0Q0"/>
<proteinExistence type="predicted"/>
<organism evidence="1 2">
    <name type="scientific">Bifidobacterium subtile</name>
    <dbReference type="NCBI Taxonomy" id="77635"/>
    <lineage>
        <taxon>Bacteria</taxon>
        <taxon>Bacillati</taxon>
        <taxon>Actinomycetota</taxon>
        <taxon>Actinomycetes</taxon>
        <taxon>Bifidobacteriales</taxon>
        <taxon>Bifidobacteriaceae</taxon>
        <taxon>Bifidobacterium</taxon>
    </lineage>
</organism>
<dbReference type="Proteomes" id="UP000029055">
    <property type="component" value="Unassembled WGS sequence"/>
</dbReference>
<protein>
    <recommendedName>
        <fullName evidence="3">Toxin-antitoxin system, toxin component</fullName>
    </recommendedName>
</protein>
<evidence type="ECO:0008006" key="3">
    <source>
        <dbReference type="Google" id="ProtNLM"/>
    </source>
</evidence>
<evidence type="ECO:0000313" key="1">
    <source>
        <dbReference type="EMBL" id="KFJ01351.1"/>
    </source>
</evidence>
<dbReference type="RefSeq" id="WP_024464628.1">
    <property type="nucleotide sequence ID" value="NZ_CP062939.1"/>
</dbReference>
<dbReference type="eggNOG" id="ENOG5031TBG">
    <property type="taxonomic scope" value="Bacteria"/>
</dbReference>
<dbReference type="OrthoDB" id="3234190at2"/>
<accession>A0A087E0Q0</accession>
<dbReference type="STRING" id="77635.BISU_1910"/>
<keyword evidence="2" id="KW-1185">Reference proteome</keyword>
<gene>
    <name evidence="1" type="ORF">BISU_1910</name>
</gene>